<name>A0A819GUB8_9BILA</name>
<keyword evidence="2" id="KW-0723">Serine/threonine-protein kinase</keyword>
<keyword evidence="6" id="KW-0067">ATP-binding</keyword>
<dbReference type="GO" id="GO:0005524">
    <property type="term" value="F:ATP binding"/>
    <property type="evidence" value="ECO:0007669"/>
    <property type="project" value="UniProtKB-KW"/>
</dbReference>
<feature type="compositionally biased region" description="Low complexity" evidence="7">
    <location>
        <begin position="523"/>
        <end position="542"/>
    </location>
</feature>
<evidence type="ECO:0000259" key="8">
    <source>
        <dbReference type="PROSITE" id="PS50011"/>
    </source>
</evidence>
<dbReference type="InterPro" id="IPR011009">
    <property type="entry name" value="Kinase-like_dom_sf"/>
</dbReference>
<dbReference type="GO" id="GO:0035556">
    <property type="term" value="P:intracellular signal transduction"/>
    <property type="evidence" value="ECO:0007669"/>
    <property type="project" value="UniProtKB-ARBA"/>
</dbReference>
<keyword evidence="4" id="KW-0547">Nucleotide-binding</keyword>
<dbReference type="Pfam" id="PF00069">
    <property type="entry name" value="Pkinase"/>
    <property type="match status" value="1"/>
</dbReference>
<gene>
    <name evidence="9" type="ORF">JBS370_LOCUS20388</name>
</gene>
<evidence type="ECO:0000256" key="5">
    <source>
        <dbReference type="ARBA" id="ARBA00022777"/>
    </source>
</evidence>
<dbReference type="PROSITE" id="PS50011">
    <property type="entry name" value="PROTEIN_KINASE_DOM"/>
    <property type="match status" value="1"/>
</dbReference>
<reference evidence="9" key="1">
    <citation type="submission" date="2021-02" db="EMBL/GenBank/DDBJ databases">
        <authorList>
            <person name="Nowell W R."/>
        </authorList>
    </citation>
    <scope>NUCLEOTIDE SEQUENCE</scope>
</reference>
<dbReference type="InterPro" id="IPR000719">
    <property type="entry name" value="Prot_kinase_dom"/>
</dbReference>
<evidence type="ECO:0000256" key="1">
    <source>
        <dbReference type="ARBA" id="ARBA00006529"/>
    </source>
</evidence>
<dbReference type="InterPro" id="IPR008266">
    <property type="entry name" value="Tyr_kinase_AS"/>
</dbReference>
<dbReference type="SMART" id="SM00219">
    <property type="entry name" value="TyrKc"/>
    <property type="match status" value="1"/>
</dbReference>
<feature type="domain" description="Protein kinase" evidence="8">
    <location>
        <begin position="885"/>
        <end position="1207"/>
    </location>
</feature>
<organism evidence="9 10">
    <name type="scientific">Rotaria sordida</name>
    <dbReference type="NCBI Taxonomy" id="392033"/>
    <lineage>
        <taxon>Eukaryota</taxon>
        <taxon>Metazoa</taxon>
        <taxon>Spiralia</taxon>
        <taxon>Gnathifera</taxon>
        <taxon>Rotifera</taxon>
        <taxon>Eurotatoria</taxon>
        <taxon>Bdelloidea</taxon>
        <taxon>Philodinida</taxon>
        <taxon>Philodinidae</taxon>
        <taxon>Rotaria</taxon>
    </lineage>
</organism>
<dbReference type="InterPro" id="IPR050538">
    <property type="entry name" value="MAP_kinase_kinase_kinase"/>
</dbReference>
<comment type="caution">
    <text evidence="9">The sequence shown here is derived from an EMBL/GenBank/DDBJ whole genome shotgun (WGS) entry which is preliminary data.</text>
</comment>
<dbReference type="InterPro" id="IPR020635">
    <property type="entry name" value="Tyr_kinase_cat_dom"/>
</dbReference>
<dbReference type="PANTHER" id="PTHR48016">
    <property type="entry name" value="MAP KINASE KINASE KINASE SSK2-RELATED-RELATED"/>
    <property type="match status" value="1"/>
</dbReference>
<dbReference type="PROSITE" id="PS00109">
    <property type="entry name" value="PROTEIN_KINASE_TYR"/>
    <property type="match status" value="1"/>
</dbReference>
<proteinExistence type="inferred from homology"/>
<sequence>YIDDQVTHARIELVASIFRSKHGPLLQRLRYTYRKEHRTSFSTFDDIFKNSPFFPKKLIPNDYLLDAKPDKLIDEFFILNKQLQEQKTSKLVNKQTNKSTRIYFDKVNNKLKCFDQNPILTSSTFPPVPAPTLVLKLLSYDRCILKRQPYYLDYLDPTLYPHLPGSTLFPDPYSFLDYSSLNFSTQLPTDENILIAKILTICHRLYDKHVWVDSGRFSDMCDIFHLPSLYPHYVFLVQIPLDLMISWQKYHQDKKMEQTSTTSALLLLIDECKILIHSATLIRQYVKLMITDTFEKAELKLIEDDLIQFDKHIIDTIHEILSYIERYIEISLNSNLFHNCIILLKDQWISLKKYSTMMNIEEILGEKFLNIYSKIIKHFSEYINIFHSSILLPETIKIEHIKKKIHRKYQKKLTMTILREAKAIYDDCALTINIYLQKPVCKRFLLILKAAGFERIKFASENHHHYGINQIDKDGSPLSKCLLFAPAKYFKDKSTKIQIIRTLSSSFRIHANNNLSTELNDDQSTSQQQQQQQPQSPTSFQQPSISIFENSSPLVYILCVPTTIELESEWRGVTHLIPENKNLTSILPLHTNWKTTAIFLLTQETNNLENFQESFKECLSKINVQQNDLYSFDTRTGQLLQRRSCFEKIDNAMRNLAYSMLNLSNCIASNIEIFEKIIKKINTRDYVNTEERAFAFGMDVIREMSFYATQCEYNTLKTQAENQLKFANIWLNFVRKKNSTRTSKYPITIPMWLLPGIHFLRYACSLHFTNHIDNDLFSEFYNNMIQTINYLNNSNNSNNNNNNLNQDNRLSKIFRYSSVTKHGYDNRQKKKLQLNRIEQIDRLDKHIDRRRIDEGLIGKIKSVYKTSTLSKKMDEDLAYLKIRNFHKLNLLSRGQYATTYKCTVDRVGKKEILCYKQYKIQHNDAQAIAKVLEQLMPLIHIDHENLIKYHGIALEHDHILFFMEYCSYGTIAQLLLGTLLSSSSSSQIDHHRPSISHIDMRRTSITSVSSIIDTSFIDKDIVQTSIGFVFFKESLVQRYLRQLLSALSRLHEKEIIHRDIRNVNIFLKDLTKQSIKLGDINFVYDFKFMKKQPSLLDMEAIVHKRESIVCYAPEMITQNETTMKSDIWSLGCTIIHMLTGRIPWSNPTTVSSVYYFKVLNWIADGVHPSIPTDLNLSNECIHFLEQCFQHDPNRRPSSQELLEHPFIMNNFYANVQAEIMDFIDRCHNSTNPMNISSIQSSIPCLTTISFDTFSFVTQHLNKFINFLSSYTSDMSIKYDQIISIVSNCSDLINCINTYQYLFIEYAIDDYFYLDEHFDLIYQNILKILNYLHNLSTINSDIYNFEKELRCYLPSNYLNYISSSSSSLSTQIASSLIDQTSQLFLSSYNSLLNNHNEDNNNNNNNDCIIPSSFLFSILPITINIDNYNRIKNYNDNYHHSESLLQLDKINIHTTILTHSQLTSSFQFDFNDFEQIENDLKKENLDNKYDWINIEREFFMNIISIWSNKNLTIHTINPWSSEIFWTLIMHFKCSDMNLKYEFILIVQWCLCLLTIQAFNRDWDLFFSKTLINTIITNRWGTICLFHNIHLSIVGHNLNQMFLRLIRITSVLQYMKILSEQSSYLTSFLTNIISSNINHLMKQIEGTFQLLITWLNQHADTFINGNSLERTLVICKSDQIQLSITIKSLINSLRQLQNCEQTINLVNKLHSSCETIVNETMSKLYRRIKINTTNHFDITLPPTTNEMRTINQQRLYMVIACDKILKPILSQCECLNIEKKFNIYEQIFSSFVEGWTSILRERKYHFSDEMIIFLQKDYEYLQTFLSTTISDEEIIQLLNKSSSIEEISMIIDLLRKGGQNGSNTSLSNIPNHDKWFRSRKSSSQFLQFFQYACCCQRRNRVMTNYS</sequence>
<evidence type="ECO:0000256" key="6">
    <source>
        <dbReference type="ARBA" id="ARBA00022840"/>
    </source>
</evidence>
<feature type="region of interest" description="Disordered" evidence="7">
    <location>
        <begin position="518"/>
        <end position="542"/>
    </location>
</feature>
<dbReference type="GO" id="GO:0004674">
    <property type="term" value="F:protein serine/threonine kinase activity"/>
    <property type="evidence" value="ECO:0007669"/>
    <property type="project" value="UniProtKB-KW"/>
</dbReference>
<dbReference type="PANTHER" id="PTHR48016:SF32">
    <property type="entry name" value="MITOGEN-ACTIVATED PROTEIN KINASE KINASE KINASE 4"/>
    <property type="match status" value="1"/>
</dbReference>
<feature type="non-terminal residue" evidence="9">
    <location>
        <position position="1903"/>
    </location>
</feature>
<evidence type="ECO:0000256" key="2">
    <source>
        <dbReference type="ARBA" id="ARBA00022527"/>
    </source>
</evidence>
<accession>A0A819GUB8</accession>
<keyword evidence="5" id="KW-0418">Kinase</keyword>
<dbReference type="GO" id="GO:0004713">
    <property type="term" value="F:protein tyrosine kinase activity"/>
    <property type="evidence" value="ECO:0007669"/>
    <property type="project" value="InterPro"/>
</dbReference>
<protein>
    <recommendedName>
        <fullName evidence="8">Protein kinase domain-containing protein</fullName>
    </recommendedName>
</protein>
<comment type="similarity">
    <text evidence="1">Belongs to the protein kinase superfamily. STE Ser/Thr protein kinase family. MAP kinase kinase kinase subfamily.</text>
</comment>
<dbReference type="SUPFAM" id="SSF56112">
    <property type="entry name" value="Protein kinase-like (PK-like)"/>
    <property type="match status" value="1"/>
</dbReference>
<dbReference type="EMBL" id="CAJOBD010002562">
    <property type="protein sequence ID" value="CAF3891468.1"/>
    <property type="molecule type" value="Genomic_DNA"/>
</dbReference>
<evidence type="ECO:0000256" key="7">
    <source>
        <dbReference type="SAM" id="MobiDB-lite"/>
    </source>
</evidence>
<dbReference type="SMART" id="SM00220">
    <property type="entry name" value="S_TKc"/>
    <property type="match status" value="1"/>
</dbReference>
<dbReference type="Proteomes" id="UP000663836">
    <property type="component" value="Unassembled WGS sequence"/>
</dbReference>
<evidence type="ECO:0000313" key="10">
    <source>
        <dbReference type="Proteomes" id="UP000663836"/>
    </source>
</evidence>
<evidence type="ECO:0000256" key="4">
    <source>
        <dbReference type="ARBA" id="ARBA00022741"/>
    </source>
</evidence>
<evidence type="ECO:0000256" key="3">
    <source>
        <dbReference type="ARBA" id="ARBA00022679"/>
    </source>
</evidence>
<evidence type="ECO:0000313" key="9">
    <source>
        <dbReference type="EMBL" id="CAF3891468.1"/>
    </source>
</evidence>
<keyword evidence="3" id="KW-0808">Transferase</keyword>
<dbReference type="Gene3D" id="1.10.510.10">
    <property type="entry name" value="Transferase(Phosphotransferase) domain 1"/>
    <property type="match status" value="2"/>
</dbReference>